<dbReference type="InterPro" id="IPR028974">
    <property type="entry name" value="TSP_type-3_rpt"/>
</dbReference>
<comment type="caution">
    <text evidence="2">The sequence shown here is derived from an EMBL/GenBank/DDBJ whole genome shotgun (WGS) entry which is preliminary data.</text>
</comment>
<dbReference type="EMBL" id="BMGM01000006">
    <property type="protein sequence ID" value="GGE35870.1"/>
    <property type="molecule type" value="Genomic_DNA"/>
</dbReference>
<evidence type="ECO:0000256" key="1">
    <source>
        <dbReference type="SAM" id="MobiDB-lite"/>
    </source>
</evidence>
<name>A0ABQ1SHS0_9FLAO</name>
<dbReference type="InterPro" id="IPR046357">
    <property type="entry name" value="PPIase_dom_sf"/>
</dbReference>
<dbReference type="RefSeq" id="WP_188458496.1">
    <property type="nucleotide sequence ID" value="NZ_BMGM01000006.1"/>
</dbReference>
<dbReference type="Proteomes" id="UP000599179">
    <property type="component" value="Unassembled WGS sequence"/>
</dbReference>
<dbReference type="Gene3D" id="3.10.50.40">
    <property type="match status" value="1"/>
</dbReference>
<dbReference type="Gene3D" id="4.10.1080.10">
    <property type="entry name" value="TSP type-3 repeat"/>
    <property type="match status" value="1"/>
</dbReference>
<keyword evidence="3" id="KW-1185">Reference proteome</keyword>
<reference evidence="3" key="1">
    <citation type="journal article" date="2019" name="Int. J. Syst. Evol. Microbiol.">
        <title>The Global Catalogue of Microorganisms (GCM) 10K type strain sequencing project: providing services to taxonomists for standard genome sequencing and annotation.</title>
        <authorList>
            <consortium name="The Broad Institute Genomics Platform"/>
            <consortium name="The Broad Institute Genome Sequencing Center for Infectious Disease"/>
            <person name="Wu L."/>
            <person name="Ma J."/>
        </authorList>
    </citation>
    <scope>NUCLEOTIDE SEQUENCE [LARGE SCALE GENOMIC DNA]</scope>
    <source>
        <strain evidence="3">CGMCC 1.12931</strain>
    </source>
</reference>
<accession>A0ABQ1SHS0</accession>
<dbReference type="SUPFAM" id="SSF54534">
    <property type="entry name" value="FKBP-like"/>
    <property type="match status" value="1"/>
</dbReference>
<proteinExistence type="predicted"/>
<evidence type="ECO:0008006" key="4">
    <source>
        <dbReference type="Google" id="ProtNLM"/>
    </source>
</evidence>
<gene>
    <name evidence="2" type="ORF">GCM10010832_15060</name>
</gene>
<dbReference type="PROSITE" id="PS51257">
    <property type="entry name" value="PROKAR_LIPOPROTEIN"/>
    <property type="match status" value="1"/>
</dbReference>
<protein>
    <recommendedName>
        <fullName evidence="4">Peptidylprolyl isomerase</fullName>
    </recommendedName>
</protein>
<sequence length="304" mass="34114">MNKFKSILLLSSIILIFASCDDDDDGPTSEPLRDADEVRLENEITINQFLEDHYIEQQPNQANPNFDRIVFKPINSPDAPSDAVAVKDSELLKSKTITQNNIEYDLFYVQIREGAASERKPTFADSLLVTYEGYTIENELFDGTPNPIWLDGSNLVVGFREAMTEYRGSSGFVENPDGSFAFNDDFGIGAVIIPSGLAYFATPPINSGIERYKPIVFTYQLYRSRLIDHDRDGIPSYMEDLNGTRRLNDVDTDGDRIFNYLDEDDDGDGVPTRDEITIEEDGTIVFPDSNGNGTADYLDSTYPE</sequence>
<evidence type="ECO:0000313" key="2">
    <source>
        <dbReference type="EMBL" id="GGE35870.1"/>
    </source>
</evidence>
<feature type="region of interest" description="Disordered" evidence="1">
    <location>
        <begin position="283"/>
        <end position="304"/>
    </location>
</feature>
<organism evidence="2 3">
    <name type="scientific">Psychroflexus planctonicus</name>
    <dbReference type="NCBI Taxonomy" id="1526575"/>
    <lineage>
        <taxon>Bacteria</taxon>
        <taxon>Pseudomonadati</taxon>
        <taxon>Bacteroidota</taxon>
        <taxon>Flavobacteriia</taxon>
        <taxon>Flavobacteriales</taxon>
        <taxon>Flavobacteriaceae</taxon>
        <taxon>Psychroflexus</taxon>
    </lineage>
</organism>
<evidence type="ECO:0000313" key="3">
    <source>
        <dbReference type="Proteomes" id="UP000599179"/>
    </source>
</evidence>
<dbReference type="SUPFAM" id="SSF103647">
    <property type="entry name" value="TSP type-3 repeat"/>
    <property type="match status" value="1"/>
</dbReference>